<feature type="domain" description="MrfA-like Zn-binding" evidence="1">
    <location>
        <begin position="483"/>
        <end position="583"/>
    </location>
</feature>
<comment type="caution">
    <text evidence="2">The sequence shown here is derived from an EMBL/GenBank/DDBJ whole genome shotgun (WGS) entry which is preliminary data.</text>
</comment>
<proteinExistence type="predicted"/>
<sequence length="620" mass="68627">MSSTKSPVGEVRPSQLLWTYGPGALVDLPNLSVVTMGTDRWEKDRCQPIEESRLLAAVRTVLGDQVASLRMPPFQTSEMVDPFSAEAHIGVPVEPFPRWLRCVKCGLLSEYDLGLFDLKEHKYRPERSRFVHKGCKGSKGDQPAKDADAVPARFLLACREGHLDDFPWHYFVHSGPSSCKGSLRFFESGASLQTENLWVKCDQCSVSRSLAHAFGRAGQDNLPGCRGRHPHLSRFDEGCTEQPRAVLLGATNSWFPVTISALAIPMFKEPIKQLVQDGWTYFEDAESEAEVKVIVRTLAKNASLPGIDKHEPHAVWAAIQAIKSNEITQEVSENDIKRPEWDVLTDANPPSDWPHFMSRTVQSPNGFHNSIQTVLLLERLREVNALLGFTRVEAPEENVSSDERSDMADLTTNAAEWVPANQVHGEGIFLRFSEDRVANWEGQSAVQGREADLLAGHRGWRNARGLDPDLGFPGIRYAMLHTLSHLLIRELALECGYNAASIRERIYADTSGDNPQAGILIYTAAADSDGTLGGLVDLGKPENLERLLSQAIGRAEICSSDPLCSEHRAEKDRSLHAAACHACSFVAETSCEKGNRYIDRALIVPTFDAPEASFFGFEND</sequence>
<evidence type="ECO:0000313" key="3">
    <source>
        <dbReference type="Proteomes" id="UP001560685"/>
    </source>
</evidence>
<dbReference type="EMBL" id="JBEHZE010000001">
    <property type="protein sequence ID" value="MEX6634029.1"/>
    <property type="molecule type" value="Genomic_DNA"/>
</dbReference>
<dbReference type="Proteomes" id="UP001560685">
    <property type="component" value="Unassembled WGS sequence"/>
</dbReference>
<dbReference type="NCBIfam" id="NF038324">
    <property type="entry name" value="DrmB_fam"/>
    <property type="match status" value="1"/>
</dbReference>
<organism evidence="2 3">
    <name type="scientific">Hyphococcus lacteus</name>
    <dbReference type="NCBI Taxonomy" id="3143536"/>
    <lineage>
        <taxon>Bacteria</taxon>
        <taxon>Pseudomonadati</taxon>
        <taxon>Pseudomonadota</taxon>
        <taxon>Alphaproteobacteria</taxon>
        <taxon>Parvularculales</taxon>
        <taxon>Parvularculaceae</taxon>
        <taxon>Hyphococcus</taxon>
    </lineage>
</organism>
<dbReference type="RefSeq" id="WP_369314022.1">
    <property type="nucleotide sequence ID" value="NZ_JBEHZE010000001.1"/>
</dbReference>
<reference evidence="2 3" key="1">
    <citation type="submission" date="2024-05" db="EMBL/GenBank/DDBJ databases">
        <title>Three bacterial strains, DH-69, EH-24, and ECK-19 isolated from coastal sediments.</title>
        <authorList>
            <person name="Ye Y.-Q."/>
            <person name="Du Z.-J."/>
        </authorList>
    </citation>
    <scope>NUCLEOTIDE SEQUENCE [LARGE SCALE GENOMIC DNA]</scope>
    <source>
        <strain evidence="2 3">ECK-19</strain>
    </source>
</reference>
<evidence type="ECO:0000313" key="2">
    <source>
        <dbReference type="EMBL" id="MEX6634029.1"/>
    </source>
</evidence>
<protein>
    <submittedName>
        <fullName evidence="2">DrmB family protein</fullName>
    </submittedName>
</protein>
<gene>
    <name evidence="2" type="primary">drmB</name>
    <name evidence="2" type="ORF">ABFZ84_10755</name>
</gene>
<evidence type="ECO:0000259" key="1">
    <source>
        <dbReference type="Pfam" id="PF09369"/>
    </source>
</evidence>
<keyword evidence="3" id="KW-1185">Reference proteome</keyword>
<name>A0ABV3Z5E2_9PROT</name>
<accession>A0ABV3Z5E2</accession>
<dbReference type="InterPro" id="IPR047721">
    <property type="entry name" value="DrmB"/>
</dbReference>
<dbReference type="InterPro" id="IPR018973">
    <property type="entry name" value="MZB"/>
</dbReference>
<dbReference type="Pfam" id="PF09369">
    <property type="entry name" value="MZB"/>
    <property type="match status" value="1"/>
</dbReference>